<evidence type="ECO:0000313" key="2">
    <source>
        <dbReference type="Proteomes" id="UP001472677"/>
    </source>
</evidence>
<evidence type="ECO:0000313" key="1">
    <source>
        <dbReference type="EMBL" id="KAK8506127.1"/>
    </source>
</evidence>
<reference evidence="1 2" key="1">
    <citation type="journal article" date="2024" name="G3 (Bethesda)">
        <title>Genome assembly of Hibiscus sabdariffa L. provides insights into metabolisms of medicinal natural products.</title>
        <authorList>
            <person name="Kim T."/>
        </authorList>
    </citation>
    <scope>NUCLEOTIDE SEQUENCE [LARGE SCALE GENOMIC DNA]</scope>
    <source>
        <strain evidence="1">TK-2024</strain>
        <tissue evidence="1">Old leaves</tissue>
    </source>
</reference>
<sequence length="153" mass="17934">MVVDEDDPDWPLDADWDSFAFHPSALIVLVFERYKRETHSWKTSKELEKTIQVYQNAKDRLPPRNIPGKRQSNWMSHLAYALKVRECPQVLFLFENRIVYRDRGILYASRQGISGENYLVNINKEIGLKHGAAVNHRTPTKENIQETFTQFEA</sequence>
<organism evidence="1 2">
    <name type="scientific">Hibiscus sabdariffa</name>
    <name type="common">roselle</name>
    <dbReference type="NCBI Taxonomy" id="183260"/>
    <lineage>
        <taxon>Eukaryota</taxon>
        <taxon>Viridiplantae</taxon>
        <taxon>Streptophyta</taxon>
        <taxon>Embryophyta</taxon>
        <taxon>Tracheophyta</taxon>
        <taxon>Spermatophyta</taxon>
        <taxon>Magnoliopsida</taxon>
        <taxon>eudicotyledons</taxon>
        <taxon>Gunneridae</taxon>
        <taxon>Pentapetalae</taxon>
        <taxon>rosids</taxon>
        <taxon>malvids</taxon>
        <taxon>Malvales</taxon>
        <taxon>Malvaceae</taxon>
        <taxon>Malvoideae</taxon>
        <taxon>Hibiscus</taxon>
    </lineage>
</organism>
<name>A0ABR2BGS2_9ROSI</name>
<comment type="caution">
    <text evidence="1">The sequence shown here is derived from an EMBL/GenBank/DDBJ whole genome shotgun (WGS) entry which is preliminary data.</text>
</comment>
<keyword evidence="2" id="KW-1185">Reference proteome</keyword>
<dbReference type="PANTHER" id="PTHR34669:SF2">
    <property type="entry name" value="THIOREDOXIN-LIKE FOLD DOMAIN-CONTAINING PROTEIN MRL7, CHLOROPLASTIC"/>
    <property type="match status" value="1"/>
</dbReference>
<accession>A0ABR2BGS2</accession>
<dbReference type="InterPro" id="IPR044701">
    <property type="entry name" value="MRL7/MRL7L"/>
</dbReference>
<dbReference type="PANTHER" id="PTHR34669">
    <property type="entry name" value="THIOREDOXIN-LIKE FOLD DOMAIN-CONTAINING PROTEIN MRL7L, CHLOROPLASTIC"/>
    <property type="match status" value="1"/>
</dbReference>
<gene>
    <name evidence="1" type="ORF">V6N12_074178</name>
</gene>
<protein>
    <submittedName>
        <fullName evidence="1">Uncharacterized protein</fullName>
    </submittedName>
</protein>
<dbReference type="Proteomes" id="UP001472677">
    <property type="component" value="Unassembled WGS sequence"/>
</dbReference>
<dbReference type="EMBL" id="JBBPBM010000120">
    <property type="protein sequence ID" value="KAK8506127.1"/>
    <property type="molecule type" value="Genomic_DNA"/>
</dbReference>
<proteinExistence type="predicted"/>